<evidence type="ECO:0000313" key="3">
    <source>
        <dbReference type="Proteomes" id="UP000323565"/>
    </source>
</evidence>
<evidence type="ECO:0000313" key="2">
    <source>
        <dbReference type="EMBL" id="QEH92400.1"/>
    </source>
</evidence>
<dbReference type="EMBL" id="CP043031">
    <property type="protein sequence ID" value="QEH92400.1"/>
    <property type="molecule type" value="Genomic_DNA"/>
</dbReference>
<dbReference type="SUPFAM" id="SSF53756">
    <property type="entry name" value="UDP-Glycosyltransferase/glycogen phosphorylase"/>
    <property type="match status" value="1"/>
</dbReference>
<accession>A0ABX5Z618</accession>
<gene>
    <name evidence="2" type="ORF">FV141_01725</name>
</gene>
<protein>
    <submittedName>
        <fullName evidence="2">Glycosyltransferase family 4 protein</fullName>
    </submittedName>
</protein>
<feature type="region of interest" description="Disordered" evidence="1">
    <location>
        <begin position="181"/>
        <end position="206"/>
    </location>
</feature>
<dbReference type="Gene3D" id="3.40.50.2000">
    <property type="entry name" value="Glycogen Phosphorylase B"/>
    <property type="match status" value="1"/>
</dbReference>
<name>A0ABX5Z618_9MICO</name>
<dbReference type="Proteomes" id="UP000323565">
    <property type="component" value="Chromosome"/>
</dbReference>
<evidence type="ECO:0000256" key="1">
    <source>
        <dbReference type="SAM" id="MobiDB-lite"/>
    </source>
</evidence>
<proteinExistence type="predicted"/>
<organism evidence="2 3">
    <name type="scientific">Dermacoccus abyssi</name>
    <dbReference type="NCBI Taxonomy" id="322596"/>
    <lineage>
        <taxon>Bacteria</taxon>
        <taxon>Bacillati</taxon>
        <taxon>Actinomycetota</taxon>
        <taxon>Actinomycetes</taxon>
        <taxon>Micrococcales</taxon>
        <taxon>Dermacoccaceae</taxon>
        <taxon>Dermacoccus</taxon>
    </lineage>
</organism>
<keyword evidence="3" id="KW-1185">Reference proteome</keyword>
<sequence>MRSRPGEAMIRVASVPADHPYVAHLSPTGETPGDGCDEVIRLTDPPVIADDGSTRWWPPRILDPAWLREHAGEFDVLHVHFGFESFSPEHLREVVDVAHELGKGVVVTVHDLRNPHIKDPAAQLSRLDALVPAADAVITLTQGAADAILARWSRDAVVVHHPHIVPLDVMAALLLDDTSSRTNRADARSSDDSTAAPARNNRRRIG</sequence>
<reference evidence="2 3" key="1">
    <citation type="submission" date="2019-08" db="EMBL/GenBank/DDBJ databases">
        <title>Dermacoccus abyssi strain HZAU 226, whole genome Nanopore sequencing project.</title>
        <authorList>
            <person name="Guo A."/>
            <person name="Zhang X."/>
            <person name="Ruan Y."/>
            <person name="Liu W."/>
            <person name="Chen Q."/>
            <person name="Gu L."/>
        </authorList>
    </citation>
    <scope>NUCLEOTIDE SEQUENCE [LARGE SCALE GENOMIC DNA]</scope>
    <source>
        <strain evidence="2 3">HZAU 226</strain>
    </source>
</reference>